<dbReference type="EMBL" id="PGTM01000032">
    <property type="protein sequence ID" value="PJF36761.1"/>
    <property type="molecule type" value="Genomic_DNA"/>
</dbReference>
<gene>
    <name evidence="1" type="ORF">CUN49_03735</name>
</gene>
<dbReference type="Proteomes" id="UP000229681">
    <property type="component" value="Unassembled WGS sequence"/>
</dbReference>
<sequence length="137" mass="15851">MATITLIDNQYVTLWFHEETGIVHHVYRLGIGGDYLKEALMRGTDCLIERRAFKWLSDNRAIEGVTDEEAKWIDEVWLPRTMAAGWKYWALVVPESVAGRMNMIQFVESFANQGVTVRVFTDPDKAMDWLINVDKRA</sequence>
<evidence type="ECO:0000313" key="2">
    <source>
        <dbReference type="Proteomes" id="UP000229681"/>
    </source>
</evidence>
<name>A0A2M8PGV4_9CHLR</name>
<reference evidence="1 2" key="1">
    <citation type="submission" date="2017-11" db="EMBL/GenBank/DDBJ databases">
        <title>Evolution of Phototrophy in the Chloroflexi Phylum Driven by Horizontal Gene Transfer.</title>
        <authorList>
            <person name="Ward L.M."/>
            <person name="Hemp J."/>
            <person name="Shih P.M."/>
            <person name="Mcglynn S.E."/>
            <person name="Fischer W."/>
        </authorList>
    </citation>
    <scope>NUCLEOTIDE SEQUENCE [LARGE SCALE GENOMIC DNA]</scope>
    <source>
        <strain evidence="1">JP3_13</strain>
    </source>
</reference>
<comment type="caution">
    <text evidence="1">The sequence shown here is derived from an EMBL/GenBank/DDBJ whole genome shotgun (WGS) entry which is preliminary data.</text>
</comment>
<dbReference type="AlphaFoldDB" id="A0A2M8PGV4"/>
<evidence type="ECO:0000313" key="1">
    <source>
        <dbReference type="EMBL" id="PJF36761.1"/>
    </source>
</evidence>
<evidence type="ECO:0008006" key="3">
    <source>
        <dbReference type="Google" id="ProtNLM"/>
    </source>
</evidence>
<organism evidence="1 2">
    <name type="scientific">Candidatus Thermofonsia Clade 1 bacterium</name>
    <dbReference type="NCBI Taxonomy" id="2364210"/>
    <lineage>
        <taxon>Bacteria</taxon>
        <taxon>Bacillati</taxon>
        <taxon>Chloroflexota</taxon>
        <taxon>Candidatus Thermofontia</taxon>
        <taxon>Candidatus Thermofonsia Clade 1</taxon>
    </lineage>
</organism>
<proteinExistence type="predicted"/>
<protein>
    <recommendedName>
        <fullName evidence="3">STAS/SEC14 domain-containing protein</fullName>
    </recommendedName>
</protein>
<accession>A0A2M8PGV4</accession>